<name>A0A564YMN8_HYMDI</name>
<sequence length="170" mass="18076">MTSPAFMRNNSGGGGGNGGAIGNDQKTSAECHHCRIRSKCCAAAQKSINLHFTECRVFLFDQCLIIAEDNNPSPSTNTPSENTGVSNGFQANLGRVVYGSGSLFKRMGSCTFDLRPQRPLRLFTDDATHTPICGGRSPAVRRTVRIRRHGSHLSSLEFDGSGTLGGSGGN</sequence>
<dbReference type="EMBL" id="CABIJS010000299">
    <property type="protein sequence ID" value="VUZ48476.1"/>
    <property type="molecule type" value="Genomic_DNA"/>
</dbReference>
<dbReference type="AlphaFoldDB" id="A0A564YMN8"/>
<reference evidence="2 3" key="1">
    <citation type="submission" date="2019-07" db="EMBL/GenBank/DDBJ databases">
        <authorList>
            <person name="Jastrzebski P J."/>
            <person name="Paukszto L."/>
            <person name="Jastrzebski P J."/>
        </authorList>
    </citation>
    <scope>NUCLEOTIDE SEQUENCE [LARGE SCALE GENOMIC DNA]</scope>
    <source>
        <strain evidence="2 3">WMS-il1</strain>
    </source>
</reference>
<keyword evidence="3" id="KW-1185">Reference proteome</keyword>
<organism evidence="2 3">
    <name type="scientific">Hymenolepis diminuta</name>
    <name type="common">Rat tapeworm</name>
    <dbReference type="NCBI Taxonomy" id="6216"/>
    <lineage>
        <taxon>Eukaryota</taxon>
        <taxon>Metazoa</taxon>
        <taxon>Spiralia</taxon>
        <taxon>Lophotrochozoa</taxon>
        <taxon>Platyhelminthes</taxon>
        <taxon>Cestoda</taxon>
        <taxon>Eucestoda</taxon>
        <taxon>Cyclophyllidea</taxon>
        <taxon>Hymenolepididae</taxon>
        <taxon>Hymenolepis</taxon>
    </lineage>
</organism>
<evidence type="ECO:0000313" key="2">
    <source>
        <dbReference type="EMBL" id="VUZ48476.1"/>
    </source>
</evidence>
<proteinExistence type="predicted"/>
<evidence type="ECO:0000256" key="1">
    <source>
        <dbReference type="SAM" id="MobiDB-lite"/>
    </source>
</evidence>
<feature type="region of interest" description="Disordered" evidence="1">
    <location>
        <begin position="1"/>
        <end position="21"/>
    </location>
</feature>
<accession>A0A564YMN8</accession>
<feature type="non-terminal residue" evidence="2">
    <location>
        <position position="170"/>
    </location>
</feature>
<feature type="compositionally biased region" description="Gly residues" evidence="1">
    <location>
        <begin position="11"/>
        <end position="21"/>
    </location>
</feature>
<evidence type="ECO:0000313" key="3">
    <source>
        <dbReference type="Proteomes" id="UP000321570"/>
    </source>
</evidence>
<protein>
    <submittedName>
        <fullName evidence="2">Uncharacterized protein</fullName>
    </submittedName>
</protein>
<dbReference type="Proteomes" id="UP000321570">
    <property type="component" value="Unassembled WGS sequence"/>
</dbReference>
<gene>
    <name evidence="2" type="ORF">WMSIL1_LOCUS7940</name>
</gene>